<sequence>SSCLTTHSAKNRQDVMKYSQSPQEKIEAYRMTLCSSPNMSEIPLEDKEFGLQNPFVYNSTSKKCEYLSGRENRIIERKAKYGVFFTGFDCVLACTPNDSSYLCGDGPHMPYNDNCTIEPREAYFFNMTLQDCQKYNACVTSDNFPKSANMYKGQWDCRSACIRFDQYNIKSFKQDCAPKCSGPPPVPCDADWPLGSTRYFYNDTSMQCEEYQMCYAVYKYAHQQAEQEPWPNGTSPGNYYLTKEFCEYSCMGSIFGANSDVA</sequence>
<dbReference type="AlphaFoldDB" id="A0A023FZJ6"/>
<feature type="non-terminal residue" evidence="1">
    <location>
        <position position="1"/>
    </location>
</feature>
<name>A0A023FZJ6_AMBPA</name>
<evidence type="ECO:0000313" key="1">
    <source>
        <dbReference type="EMBL" id="JAC26904.1"/>
    </source>
</evidence>
<protein>
    <submittedName>
        <fullName evidence="1">Putative secreted protein</fullName>
    </submittedName>
</protein>
<reference evidence="1" key="1">
    <citation type="submission" date="2014-03" db="EMBL/GenBank/DDBJ databases">
        <title>The sialotranscriptome of Amblyomma triste, Amblyomma parvum and Amblyomma cajennense ticks, uncovered by 454-based RNA-seq.</title>
        <authorList>
            <person name="Garcia G.R."/>
            <person name="Gardinassi L.G."/>
            <person name="Ribeiro J.M."/>
            <person name="Anatrielo E."/>
            <person name="Ferreira B.R."/>
            <person name="Moreira H.N."/>
            <person name="Mafra C."/>
            <person name="Olegario M.M."/>
            <person name="Szabo P.J."/>
            <person name="Miranda-Santos I.K."/>
            <person name="Maruyama S.R."/>
        </authorList>
    </citation>
    <scope>NUCLEOTIDE SEQUENCE</scope>
    <source>
        <strain evidence="1">Araguapaz</strain>
        <tissue evidence="1">Salivary glands</tissue>
    </source>
</reference>
<organism evidence="1">
    <name type="scientific">Amblyomma parvum</name>
    <name type="common">South American tick</name>
    <dbReference type="NCBI Taxonomy" id="251391"/>
    <lineage>
        <taxon>Eukaryota</taxon>
        <taxon>Metazoa</taxon>
        <taxon>Ecdysozoa</taxon>
        <taxon>Arthropoda</taxon>
        <taxon>Chelicerata</taxon>
        <taxon>Arachnida</taxon>
        <taxon>Acari</taxon>
        <taxon>Parasitiformes</taxon>
        <taxon>Ixodida</taxon>
        <taxon>Ixodoidea</taxon>
        <taxon>Ixodidae</taxon>
        <taxon>Amblyomminae</taxon>
        <taxon>Amblyomma</taxon>
    </lineage>
</organism>
<dbReference type="EMBL" id="GBBL01000416">
    <property type="protein sequence ID" value="JAC26904.1"/>
    <property type="molecule type" value="mRNA"/>
</dbReference>
<proteinExistence type="evidence at transcript level"/>
<accession>A0A023FZJ6</accession>